<evidence type="ECO:0000313" key="4">
    <source>
        <dbReference type="Proteomes" id="UP000789595"/>
    </source>
</evidence>
<gene>
    <name evidence="3" type="ORF">PECAL_2P06530</name>
</gene>
<feature type="region of interest" description="Disordered" evidence="1">
    <location>
        <begin position="480"/>
        <end position="545"/>
    </location>
</feature>
<evidence type="ECO:0000313" key="3">
    <source>
        <dbReference type="EMBL" id="CAH0367621.1"/>
    </source>
</evidence>
<sequence>MRGLLPLLLTTAWASNPLFCPDQTVTITLDFSGLLGKTVEATKRDMEEAAAWLTAAGGEDRLDMMSEVNAVETCTPPYDSFVHGDAATYTSECRYCLAAGDYELHTYDEWGDGWGAGSYTLAMEGCDELHGSQAANPEHHAGCLNAECSVSSMVTFEARHHPSPAPTKSRSTTYEFAVDLDFSGASDPSKRFDAHVAIQSYSRGYGAPTPTGLVGPYLIDGAHPRDPRKAPDVAPCGVDAWWGFDAAVDGDDKKLSADYRFSAGDYALLVRGGTTGWAGGKASVRDADGFEVYVSDAEPGADGTAAYNFTVEHGFPTRTPTWAPRNVQMMLALDWTASTAVASVELYRIDGPSLATPRPTSSMAPTSNHTPTPAPSLKPTRTTSSEINEGQWLTLVPDIDGHEYVESDNGKRVEREYLVDGADQLLLRLFCSPPLSSAYGTVEVLRGADGAVLATATRTDCAHTWKDFVVDSRALIAPSLAPSPRPGSPSAAPVAAGAPTPSPVIGATPHPTRRPVPHPTSRPTAAPVPRPTASTAAIGGDDGGSHANSASADLTVLIAALVVVMIVACAAVALAGYTVWKHHKARRDEPTWRDIQRAMEEARNPVYRDVASPKEGALEVEGDFEAQPLGVRGPRAWSPLTTEQSRGVELVDLKEDDSPSVDVDLLT</sequence>
<dbReference type="AlphaFoldDB" id="A0A8J2SH34"/>
<evidence type="ECO:0000256" key="1">
    <source>
        <dbReference type="SAM" id="MobiDB-lite"/>
    </source>
</evidence>
<keyword evidence="2" id="KW-0812">Transmembrane</keyword>
<dbReference type="EMBL" id="CAKKNE010000002">
    <property type="protein sequence ID" value="CAH0367621.1"/>
    <property type="molecule type" value="Genomic_DNA"/>
</dbReference>
<feature type="compositionally biased region" description="Low complexity" evidence="1">
    <location>
        <begin position="488"/>
        <end position="499"/>
    </location>
</feature>
<keyword evidence="4" id="KW-1185">Reference proteome</keyword>
<feature type="region of interest" description="Disordered" evidence="1">
    <location>
        <begin position="354"/>
        <end position="385"/>
    </location>
</feature>
<evidence type="ECO:0000256" key="2">
    <source>
        <dbReference type="SAM" id="Phobius"/>
    </source>
</evidence>
<protein>
    <submittedName>
        <fullName evidence="3">Uncharacterized protein</fullName>
    </submittedName>
</protein>
<dbReference type="Proteomes" id="UP000789595">
    <property type="component" value="Unassembled WGS sequence"/>
</dbReference>
<feature type="compositionally biased region" description="Polar residues" evidence="1">
    <location>
        <begin position="358"/>
        <end position="371"/>
    </location>
</feature>
<name>A0A8J2SH34_9STRA</name>
<keyword evidence="2" id="KW-1133">Transmembrane helix</keyword>
<comment type="caution">
    <text evidence="3">The sequence shown here is derived from an EMBL/GenBank/DDBJ whole genome shotgun (WGS) entry which is preliminary data.</text>
</comment>
<organism evidence="3 4">
    <name type="scientific">Pelagomonas calceolata</name>
    <dbReference type="NCBI Taxonomy" id="35677"/>
    <lineage>
        <taxon>Eukaryota</taxon>
        <taxon>Sar</taxon>
        <taxon>Stramenopiles</taxon>
        <taxon>Ochrophyta</taxon>
        <taxon>Pelagophyceae</taxon>
        <taxon>Pelagomonadales</taxon>
        <taxon>Pelagomonadaceae</taxon>
        <taxon>Pelagomonas</taxon>
    </lineage>
</organism>
<feature type="region of interest" description="Disordered" evidence="1">
    <location>
        <begin position="648"/>
        <end position="667"/>
    </location>
</feature>
<keyword evidence="2" id="KW-0472">Membrane</keyword>
<reference evidence="3" key="1">
    <citation type="submission" date="2021-11" db="EMBL/GenBank/DDBJ databases">
        <authorList>
            <consortium name="Genoscope - CEA"/>
            <person name="William W."/>
        </authorList>
    </citation>
    <scope>NUCLEOTIDE SEQUENCE</scope>
</reference>
<feature type="transmembrane region" description="Helical" evidence="2">
    <location>
        <begin position="556"/>
        <end position="580"/>
    </location>
</feature>
<accession>A0A8J2SH34</accession>
<feature type="compositionally biased region" description="Low complexity" evidence="1">
    <location>
        <begin position="519"/>
        <end position="537"/>
    </location>
</feature>
<proteinExistence type="predicted"/>